<dbReference type="SUPFAM" id="SSF55298">
    <property type="entry name" value="YjgF-like"/>
    <property type="match status" value="1"/>
</dbReference>
<dbReference type="Pfam" id="PF07736">
    <property type="entry name" value="CM_1"/>
    <property type="match status" value="1"/>
</dbReference>
<dbReference type="InterPro" id="IPR008243">
    <property type="entry name" value="Chorismate_mutase_AroH"/>
</dbReference>
<sequence length="127" mass="14144">MIRGIRGAITVSADQPDEILLETKKLVTEMAKENRIDPDAVASVIISTTTDISSAFPAKAVRTLENWTYVPVMCTHEMDVPGSLPLCIRVMMHVNTEVAQKEIQHIYLNDAVKLRPDLLKKSQVEAK</sequence>
<keyword evidence="5" id="KW-1185">Reference proteome</keyword>
<dbReference type="GO" id="GO:0008652">
    <property type="term" value="P:amino acid biosynthetic process"/>
    <property type="evidence" value="ECO:0007669"/>
    <property type="project" value="UniProtKB-UniRule"/>
</dbReference>
<dbReference type="UniPathway" id="UPA00120">
    <property type="reaction ID" value="UER00203"/>
</dbReference>
<name>A0A098EJZ5_9BACL</name>
<dbReference type="NCBIfam" id="TIGR01796">
    <property type="entry name" value="CM_mono_aroH"/>
    <property type="match status" value="1"/>
</dbReference>
<reference evidence="4 5" key="1">
    <citation type="submission" date="2014-09" db="EMBL/GenBank/DDBJ databases">
        <authorList>
            <person name="Urmite Genomes Urmite Genomes"/>
        </authorList>
    </citation>
    <scope>NUCLEOTIDE SEQUENCE [LARGE SCALE GENOMIC DNA]</scope>
    <source>
        <strain evidence="4 5">ES2</strain>
    </source>
</reference>
<dbReference type="PANTHER" id="PTHR21164">
    <property type="entry name" value="CHORISMATE MUTASE"/>
    <property type="match status" value="1"/>
</dbReference>
<accession>A0A098EJZ5</accession>
<evidence type="ECO:0000256" key="3">
    <source>
        <dbReference type="PROSITE-ProRule" id="PRU00514"/>
    </source>
</evidence>
<organism evidence="4 5">
    <name type="scientific">Planococcus massiliensis</name>
    <dbReference type="NCBI Taxonomy" id="1499687"/>
    <lineage>
        <taxon>Bacteria</taxon>
        <taxon>Bacillati</taxon>
        <taxon>Bacillota</taxon>
        <taxon>Bacilli</taxon>
        <taxon>Bacillales</taxon>
        <taxon>Caryophanaceae</taxon>
        <taxon>Planococcus</taxon>
    </lineage>
</organism>
<gene>
    <name evidence="4" type="primary">aroH</name>
    <name evidence="4" type="ORF">BN1080_01534</name>
</gene>
<dbReference type="PROSITE" id="PS51167">
    <property type="entry name" value="CHORISMATE_MUT_1"/>
    <property type="match status" value="1"/>
</dbReference>
<feature type="binding site" evidence="2">
    <location>
        <position position="107"/>
    </location>
    <ligand>
        <name>prephenate</name>
        <dbReference type="ChEBI" id="CHEBI:29934"/>
    </ligand>
</feature>
<dbReference type="PANTHER" id="PTHR21164:SF0">
    <property type="entry name" value="CHORISMATE MUTASE AROH"/>
    <property type="match status" value="1"/>
</dbReference>
<dbReference type="GO" id="GO:0004106">
    <property type="term" value="F:chorismate mutase activity"/>
    <property type="evidence" value="ECO:0007669"/>
    <property type="project" value="UniProtKB-UniRule"/>
</dbReference>
<evidence type="ECO:0000313" key="5">
    <source>
        <dbReference type="Proteomes" id="UP000043699"/>
    </source>
</evidence>
<evidence type="ECO:0000256" key="1">
    <source>
        <dbReference type="NCBIfam" id="TIGR01796"/>
    </source>
</evidence>
<dbReference type="EC" id="5.4.99.5" evidence="1 3"/>
<dbReference type="OrthoDB" id="9802232at2"/>
<proteinExistence type="predicted"/>
<evidence type="ECO:0000313" key="4">
    <source>
        <dbReference type="EMBL" id="CEG22603.1"/>
    </source>
</evidence>
<dbReference type="AlphaFoldDB" id="A0A098EJZ5"/>
<dbReference type="PIRSF" id="PIRSF005965">
    <property type="entry name" value="Chor_mut_AroH"/>
    <property type="match status" value="1"/>
</dbReference>
<keyword evidence="2 3" id="KW-0028">Amino-acid biosynthesis</keyword>
<dbReference type="Proteomes" id="UP000043699">
    <property type="component" value="Unassembled WGS sequence"/>
</dbReference>
<keyword evidence="2 3" id="KW-0057">Aromatic amino acid biosynthesis</keyword>
<keyword evidence="3" id="KW-0413">Isomerase</keyword>
<dbReference type="GO" id="GO:0046417">
    <property type="term" value="P:chorismate metabolic process"/>
    <property type="evidence" value="ECO:0007669"/>
    <property type="project" value="TreeGrafter"/>
</dbReference>
<comment type="catalytic activity">
    <reaction evidence="3">
        <text>chorismate = prephenate</text>
        <dbReference type="Rhea" id="RHEA:13897"/>
        <dbReference type="ChEBI" id="CHEBI:29748"/>
        <dbReference type="ChEBI" id="CHEBI:29934"/>
        <dbReference type="EC" id="5.4.99.5"/>
    </reaction>
</comment>
<dbReference type="STRING" id="1499687.BN1080_01534"/>
<feature type="binding site" evidence="2">
    <location>
        <position position="6"/>
    </location>
    <ligand>
        <name>prephenate</name>
        <dbReference type="ChEBI" id="CHEBI:29934"/>
    </ligand>
</feature>
<dbReference type="RefSeq" id="WP_052651399.1">
    <property type="nucleotide sequence ID" value="NZ_CCXS01000001.1"/>
</dbReference>
<feature type="binding site" evidence="2">
    <location>
        <position position="89"/>
    </location>
    <ligand>
        <name>prephenate</name>
        <dbReference type="ChEBI" id="CHEBI:29934"/>
    </ligand>
</feature>
<dbReference type="EMBL" id="CCXS01000001">
    <property type="protein sequence ID" value="CEG22603.1"/>
    <property type="molecule type" value="Genomic_DNA"/>
</dbReference>
<dbReference type="InterPro" id="IPR035959">
    <property type="entry name" value="RutC-like_sf"/>
</dbReference>
<dbReference type="CDD" id="cd02185">
    <property type="entry name" value="AroH"/>
    <property type="match status" value="1"/>
</dbReference>
<dbReference type="Gene3D" id="3.30.1330.40">
    <property type="entry name" value="RutC-like"/>
    <property type="match status" value="1"/>
</dbReference>
<protein>
    <recommendedName>
        <fullName evidence="1 3">chorismate mutase</fullName>
        <ecNumber evidence="1 3">5.4.99.5</ecNumber>
    </recommendedName>
</protein>
<evidence type="ECO:0000256" key="2">
    <source>
        <dbReference type="PIRSR" id="PIRSR005965-1"/>
    </source>
</evidence>
<dbReference type="GO" id="GO:0009073">
    <property type="term" value="P:aromatic amino acid family biosynthetic process"/>
    <property type="evidence" value="ECO:0007669"/>
    <property type="project" value="UniProtKB-UniRule"/>
</dbReference>